<dbReference type="EMBL" id="JAHQIW010006615">
    <property type="protein sequence ID" value="KAJ1369596.1"/>
    <property type="molecule type" value="Genomic_DNA"/>
</dbReference>
<keyword evidence="3" id="KW-1185">Reference proteome</keyword>
<feature type="region of interest" description="Disordered" evidence="1">
    <location>
        <begin position="96"/>
        <end position="134"/>
    </location>
</feature>
<sequence length="134" mass="14677">MTSTHICSGRRYPWKTAEQTKGSSDVLMGVPKPPARDLIEVFEVRSRRGTRRSSREQSERTSGCFPGTGCPYQERTLSLFLTLNFSRSHSATVTAASRYRENEGPVGTQAPPSRSAAQATARRHLPVNGGLPEG</sequence>
<comment type="caution">
    <text evidence="2">The sequence shown here is derived from an EMBL/GenBank/DDBJ whole genome shotgun (WGS) entry which is preliminary data.</text>
</comment>
<dbReference type="Proteomes" id="UP001196413">
    <property type="component" value="Unassembled WGS sequence"/>
</dbReference>
<accession>A0AAD5R529</accession>
<evidence type="ECO:0000256" key="1">
    <source>
        <dbReference type="SAM" id="MobiDB-lite"/>
    </source>
</evidence>
<protein>
    <submittedName>
        <fullName evidence="2">Uncharacterized protein</fullName>
    </submittedName>
</protein>
<evidence type="ECO:0000313" key="2">
    <source>
        <dbReference type="EMBL" id="KAJ1369596.1"/>
    </source>
</evidence>
<dbReference type="AlphaFoldDB" id="A0AAD5R529"/>
<organism evidence="2 3">
    <name type="scientific">Parelaphostrongylus tenuis</name>
    <name type="common">Meningeal worm</name>
    <dbReference type="NCBI Taxonomy" id="148309"/>
    <lineage>
        <taxon>Eukaryota</taxon>
        <taxon>Metazoa</taxon>
        <taxon>Ecdysozoa</taxon>
        <taxon>Nematoda</taxon>
        <taxon>Chromadorea</taxon>
        <taxon>Rhabditida</taxon>
        <taxon>Rhabditina</taxon>
        <taxon>Rhabditomorpha</taxon>
        <taxon>Strongyloidea</taxon>
        <taxon>Metastrongylidae</taxon>
        <taxon>Parelaphostrongylus</taxon>
    </lineage>
</organism>
<feature type="region of interest" description="Disordered" evidence="1">
    <location>
        <begin position="46"/>
        <end position="68"/>
    </location>
</feature>
<reference evidence="2" key="1">
    <citation type="submission" date="2021-06" db="EMBL/GenBank/DDBJ databases">
        <title>Parelaphostrongylus tenuis whole genome reference sequence.</title>
        <authorList>
            <person name="Garwood T.J."/>
            <person name="Larsen P.A."/>
            <person name="Fountain-Jones N.M."/>
            <person name="Garbe J.R."/>
            <person name="Macchietto M.G."/>
            <person name="Kania S.A."/>
            <person name="Gerhold R.W."/>
            <person name="Richards J.E."/>
            <person name="Wolf T.M."/>
        </authorList>
    </citation>
    <scope>NUCLEOTIDE SEQUENCE</scope>
    <source>
        <strain evidence="2">MNPRO001-30</strain>
        <tissue evidence="2">Meninges</tissue>
    </source>
</reference>
<gene>
    <name evidence="2" type="ORF">KIN20_031085</name>
</gene>
<proteinExistence type="predicted"/>
<name>A0AAD5R529_PARTN</name>
<evidence type="ECO:0000313" key="3">
    <source>
        <dbReference type="Proteomes" id="UP001196413"/>
    </source>
</evidence>